<proteinExistence type="predicted"/>
<accession>A0ABW4AJI6</accession>
<organism evidence="1 2">
    <name type="scientific">Actinoplanes sichuanensis</name>
    <dbReference type="NCBI Taxonomy" id="512349"/>
    <lineage>
        <taxon>Bacteria</taxon>
        <taxon>Bacillati</taxon>
        <taxon>Actinomycetota</taxon>
        <taxon>Actinomycetes</taxon>
        <taxon>Micromonosporales</taxon>
        <taxon>Micromonosporaceae</taxon>
        <taxon>Actinoplanes</taxon>
    </lineage>
</organism>
<name>A0ABW4AJI6_9ACTN</name>
<dbReference type="EMBL" id="JBHTMK010000050">
    <property type="protein sequence ID" value="MFD1371019.1"/>
    <property type="molecule type" value="Genomic_DNA"/>
</dbReference>
<evidence type="ECO:0000313" key="2">
    <source>
        <dbReference type="Proteomes" id="UP001597183"/>
    </source>
</evidence>
<comment type="caution">
    <text evidence="1">The sequence shown here is derived from an EMBL/GenBank/DDBJ whole genome shotgun (WGS) entry which is preliminary data.</text>
</comment>
<dbReference type="Proteomes" id="UP001597183">
    <property type="component" value="Unassembled WGS sequence"/>
</dbReference>
<keyword evidence="2" id="KW-1185">Reference proteome</keyword>
<evidence type="ECO:0000313" key="1">
    <source>
        <dbReference type="EMBL" id="MFD1371019.1"/>
    </source>
</evidence>
<protein>
    <submittedName>
        <fullName evidence="1">Uncharacterized protein</fullName>
    </submittedName>
</protein>
<sequence>MPAITPSNGLPAAQRTDLLRRMSTLRGATARTVRPVPLLIPGNEAVLTGVLAVLGPLDTMISTLRPPVFAGSTAGDSADASVTVTFGSSAARHRPGSMSVLVSGRRGVPPAGGAAVDVWDVEAILTTTARFASSVRAGGSALLIRLCGTMPPSRRDPIAVLAGRMYAAQQLDASGMQAITAGHDLGGPGPDRHGCALCRAARRRHVEDVRACPRHFVEALIADHAAPLRARARQMTHTGTSRP</sequence>
<reference evidence="2" key="1">
    <citation type="journal article" date="2019" name="Int. J. Syst. Evol. Microbiol.">
        <title>The Global Catalogue of Microorganisms (GCM) 10K type strain sequencing project: providing services to taxonomists for standard genome sequencing and annotation.</title>
        <authorList>
            <consortium name="The Broad Institute Genomics Platform"/>
            <consortium name="The Broad Institute Genome Sequencing Center for Infectious Disease"/>
            <person name="Wu L."/>
            <person name="Ma J."/>
        </authorList>
    </citation>
    <scope>NUCLEOTIDE SEQUENCE [LARGE SCALE GENOMIC DNA]</scope>
    <source>
        <strain evidence="2">CCM 7526</strain>
    </source>
</reference>
<dbReference type="RefSeq" id="WP_317795596.1">
    <property type="nucleotide sequence ID" value="NZ_AP028461.1"/>
</dbReference>
<gene>
    <name evidence="1" type="ORF">ACFQ5G_37260</name>
</gene>